<accession>A0A9W8M5P8</accession>
<evidence type="ECO:0000256" key="1">
    <source>
        <dbReference type="SAM" id="MobiDB-lite"/>
    </source>
</evidence>
<evidence type="ECO:0000313" key="4">
    <source>
        <dbReference type="Proteomes" id="UP001140074"/>
    </source>
</evidence>
<feature type="compositionally biased region" description="Polar residues" evidence="1">
    <location>
        <begin position="154"/>
        <end position="170"/>
    </location>
</feature>
<dbReference type="Proteomes" id="UP001140074">
    <property type="component" value="Unassembled WGS sequence"/>
</dbReference>
<feature type="region of interest" description="Disordered" evidence="1">
    <location>
        <begin position="294"/>
        <end position="316"/>
    </location>
</feature>
<dbReference type="AlphaFoldDB" id="A0A9W8M5P8"/>
<keyword evidence="2" id="KW-1133">Transmembrane helix</keyword>
<keyword evidence="2" id="KW-0472">Membrane</keyword>
<evidence type="ECO:0000256" key="2">
    <source>
        <dbReference type="SAM" id="Phobius"/>
    </source>
</evidence>
<feature type="compositionally biased region" description="Polar residues" evidence="1">
    <location>
        <begin position="126"/>
        <end position="146"/>
    </location>
</feature>
<feature type="compositionally biased region" description="Polar residues" evidence="1">
    <location>
        <begin position="1"/>
        <end position="15"/>
    </location>
</feature>
<feature type="transmembrane region" description="Helical" evidence="2">
    <location>
        <begin position="731"/>
        <end position="753"/>
    </location>
</feature>
<sequence length="783" mass="85453">MTSTNGSYRPSSQGVPNAHGGGGYAGRPFRPYSQQQQQQQQQKPKPFSAFDALSRDGIADIVAAGGRSKVNDPFNPDDSDDGDDGAGIESDDPTNTAMFLDDSEEKELHGVPPGTPQAFRKLGQLTVKSITRQKDSQTPGRTQTRASAIPQLGKSGSTGRKSQYINSVSPSKKGHRDNDDMMPLGSAVPVRAVGRPSEPVVPLSVLRLRASQRASRILDNIKGATPLFDTRSAPNGGVLPLQFGAPPSQYPRVNLNPEFDRNEFSPIVFSKQRKAERQSATAPKLEDLAREMPALDEDDGEDEEHKTPETKPRLPAVSTPYDLLRALSEKSNESRMVERSPAPLPMDADRGYLQLRQLPSNVLMKTPEKQPDLNLLGDTPPPSLSRERLDSLRKFFKEHSNAAQGAPEVGSGQAKATTRKDNSNLLISFDTFDHQQQHQQSNEALAPLNTSTLSQISSIRHSDGTAMNFLSSPSPLRPLKMPADGLSSPPLLGDDSDSLLSLLPDVSGRSRDQDLSKPVPFLLNQIWKQQQEEREKQAVGNSGNLIDLSSRLNMSIHALNNGLRGQLMQNGEGAVLMDQDELDSVARTVEMVGTELNHSLVSLLPGPNDSQANLSPGQHGLSVIAESELEDQVKTLRETMLETKDIVFAIQKELDQQKQGHSSDDSKLDDIVRLLGALDMRLHMLEGRQRLDQTPQRSNLGSVKMYAGNGPQQQDIISRIGQGIAYCLGRYPLMLLGALFLILLSELLVIGGFGSSVQTVRVLGRHALDEMKRHIVVVPHPPS</sequence>
<name>A0A9W8M5P8_9FUNG</name>
<feature type="compositionally biased region" description="Basic and acidic residues" evidence="1">
    <location>
        <begin position="303"/>
        <end position="312"/>
    </location>
</feature>
<proteinExistence type="predicted"/>
<dbReference type="EMBL" id="JANBUY010000060">
    <property type="protein sequence ID" value="KAJ2865425.1"/>
    <property type="molecule type" value="Genomic_DNA"/>
</dbReference>
<comment type="caution">
    <text evidence="3">The sequence shown here is derived from an EMBL/GenBank/DDBJ whole genome shotgun (WGS) entry which is preliminary data.</text>
</comment>
<reference evidence="3" key="1">
    <citation type="submission" date="2022-07" db="EMBL/GenBank/DDBJ databases">
        <title>Phylogenomic reconstructions and comparative analyses of Kickxellomycotina fungi.</title>
        <authorList>
            <person name="Reynolds N.K."/>
            <person name="Stajich J.E."/>
            <person name="Barry K."/>
            <person name="Grigoriev I.V."/>
            <person name="Crous P."/>
            <person name="Smith M.E."/>
        </authorList>
    </citation>
    <scope>NUCLEOTIDE SEQUENCE</scope>
    <source>
        <strain evidence="3">RSA 476</strain>
    </source>
</reference>
<feature type="compositionally biased region" description="Acidic residues" evidence="1">
    <location>
        <begin position="75"/>
        <end position="92"/>
    </location>
</feature>
<keyword evidence="2" id="KW-0812">Transmembrane</keyword>
<evidence type="ECO:0000313" key="3">
    <source>
        <dbReference type="EMBL" id="KAJ2865425.1"/>
    </source>
</evidence>
<feature type="region of interest" description="Disordered" evidence="1">
    <location>
        <begin position="1"/>
        <end position="185"/>
    </location>
</feature>
<gene>
    <name evidence="3" type="ORF">GGH94_002259</name>
</gene>
<protein>
    <submittedName>
        <fullName evidence="3">Uncharacterized protein</fullName>
    </submittedName>
</protein>
<organism evidence="3 4">
    <name type="scientific">Coemansia aciculifera</name>
    <dbReference type="NCBI Taxonomy" id="417176"/>
    <lineage>
        <taxon>Eukaryota</taxon>
        <taxon>Fungi</taxon>
        <taxon>Fungi incertae sedis</taxon>
        <taxon>Zoopagomycota</taxon>
        <taxon>Kickxellomycotina</taxon>
        <taxon>Kickxellomycetes</taxon>
        <taxon>Kickxellales</taxon>
        <taxon>Kickxellaceae</taxon>
        <taxon>Coemansia</taxon>
    </lineage>
</organism>
<keyword evidence="4" id="KW-1185">Reference proteome</keyword>